<gene>
    <name evidence="2" type="ORF">PHYBLDRAFT_77765</name>
</gene>
<feature type="compositionally biased region" description="Low complexity" evidence="1">
    <location>
        <begin position="45"/>
        <end position="57"/>
    </location>
</feature>
<dbReference type="VEuPathDB" id="FungiDB:PHYBLDRAFT_77765"/>
<dbReference type="Proteomes" id="UP000077315">
    <property type="component" value="Unassembled WGS sequence"/>
</dbReference>
<feature type="region of interest" description="Disordered" evidence="1">
    <location>
        <begin position="38"/>
        <end position="57"/>
    </location>
</feature>
<accession>A0A162UEF7</accession>
<evidence type="ECO:0000313" key="3">
    <source>
        <dbReference type="Proteomes" id="UP000077315"/>
    </source>
</evidence>
<proteinExistence type="predicted"/>
<dbReference type="OrthoDB" id="2264689at2759"/>
<dbReference type="InParanoid" id="A0A162UEF7"/>
<protein>
    <submittedName>
        <fullName evidence="2">Uncharacterized protein</fullName>
    </submittedName>
</protein>
<evidence type="ECO:0000256" key="1">
    <source>
        <dbReference type="SAM" id="MobiDB-lite"/>
    </source>
</evidence>
<sequence length="308" mass="32878">MGIPLWKPKDEIKQIHTQSPTHSNDYQNLDILTFQQRPTMVSRHSSSNSSTSSANSIGSSSIANAIALANANGALGSGGVSVSVNSSAGGGISSSRPRHTHRISPLDSSGGSNRSRRSTPISRPTFQPRRTELDRQIAIRMSEKEDLLAQLEVTVSLLDQFLSARSALGSEVMAIPTFITQDLPALLASAASVSVSPPRDITFANSYQGVLDRVMQISPYSSLLPQLESSIASAHRRIRDQLALLGTTIPSISPDNLLPLDSATSTTSTFTSTPNPTTTITNRNNNNNNNNNSHNRSITLSNSESDSA</sequence>
<dbReference type="EMBL" id="KV440977">
    <property type="protein sequence ID" value="OAD75642.1"/>
    <property type="molecule type" value="Genomic_DNA"/>
</dbReference>
<feature type="region of interest" description="Disordered" evidence="1">
    <location>
        <begin position="88"/>
        <end position="130"/>
    </location>
</feature>
<name>A0A162UEF7_PHYB8</name>
<reference evidence="3" key="1">
    <citation type="submission" date="2015-06" db="EMBL/GenBank/DDBJ databases">
        <title>Expansion of signal transduction pathways in fungi by whole-genome duplication.</title>
        <authorList>
            <consortium name="DOE Joint Genome Institute"/>
            <person name="Corrochano L.M."/>
            <person name="Kuo A."/>
            <person name="Marcet-Houben M."/>
            <person name="Polaino S."/>
            <person name="Salamov A."/>
            <person name="Villalobos J.M."/>
            <person name="Alvarez M.I."/>
            <person name="Avalos J."/>
            <person name="Benito E.P."/>
            <person name="Benoit I."/>
            <person name="Burger G."/>
            <person name="Camino L.P."/>
            <person name="Canovas D."/>
            <person name="Cerda-Olmedo E."/>
            <person name="Cheng J.-F."/>
            <person name="Dominguez A."/>
            <person name="Elias M."/>
            <person name="Eslava A.P."/>
            <person name="Glaser F."/>
            <person name="Grimwood J."/>
            <person name="Gutierrez G."/>
            <person name="Heitman J."/>
            <person name="Henrissat B."/>
            <person name="Iturriaga E.A."/>
            <person name="Lang B.F."/>
            <person name="Lavin J.L."/>
            <person name="Lee S."/>
            <person name="Li W."/>
            <person name="Lindquist E."/>
            <person name="Lopez-Garcia S."/>
            <person name="Luque E.M."/>
            <person name="Marcos A.T."/>
            <person name="Martin J."/>
            <person name="McCluskey K."/>
            <person name="Medina H.R."/>
            <person name="Miralles-Duran A."/>
            <person name="Miyazaki A."/>
            <person name="Munoz-Torres E."/>
            <person name="Oguiza J.A."/>
            <person name="Ohm R."/>
            <person name="Olmedo M."/>
            <person name="Orejas M."/>
            <person name="Ortiz-Castellanos L."/>
            <person name="Pisabarro A.G."/>
            <person name="Rodriguez-Romero J."/>
            <person name="Ruiz-Herrera J."/>
            <person name="Ruiz-Vazquez R."/>
            <person name="Sanz C."/>
            <person name="Schackwitz W."/>
            <person name="Schmutz J."/>
            <person name="Shahriari M."/>
            <person name="Shelest E."/>
            <person name="Silva-Franco F."/>
            <person name="Soanes D."/>
            <person name="Syed K."/>
            <person name="Tagua V.G."/>
            <person name="Talbot N.J."/>
            <person name="Thon M."/>
            <person name="De vries R.P."/>
            <person name="Wiebenga A."/>
            <person name="Yadav J.S."/>
            <person name="Braun E.L."/>
            <person name="Baker S."/>
            <person name="Garre V."/>
            <person name="Horwitz B."/>
            <person name="Torres-Martinez S."/>
            <person name="Idnurm A."/>
            <person name="Herrera-Estrella A."/>
            <person name="Gabaldon T."/>
            <person name="Grigoriev I.V."/>
        </authorList>
    </citation>
    <scope>NUCLEOTIDE SEQUENCE [LARGE SCALE GENOMIC DNA]</scope>
    <source>
        <strain evidence="3">NRRL 1555(-)</strain>
    </source>
</reference>
<evidence type="ECO:0000313" key="2">
    <source>
        <dbReference type="EMBL" id="OAD75642.1"/>
    </source>
</evidence>
<feature type="region of interest" description="Disordered" evidence="1">
    <location>
        <begin position="256"/>
        <end position="308"/>
    </location>
</feature>
<feature type="compositionally biased region" description="Low complexity" evidence="1">
    <location>
        <begin position="264"/>
        <end position="299"/>
    </location>
</feature>
<organism evidence="2 3">
    <name type="scientific">Phycomyces blakesleeanus (strain ATCC 8743b / DSM 1359 / FGSC 10004 / NBRC 33097 / NRRL 1555)</name>
    <dbReference type="NCBI Taxonomy" id="763407"/>
    <lineage>
        <taxon>Eukaryota</taxon>
        <taxon>Fungi</taxon>
        <taxon>Fungi incertae sedis</taxon>
        <taxon>Mucoromycota</taxon>
        <taxon>Mucoromycotina</taxon>
        <taxon>Mucoromycetes</taxon>
        <taxon>Mucorales</taxon>
        <taxon>Phycomycetaceae</taxon>
        <taxon>Phycomyces</taxon>
    </lineage>
</organism>
<feature type="compositionally biased region" description="Low complexity" evidence="1">
    <location>
        <begin position="108"/>
        <end position="125"/>
    </location>
</feature>
<dbReference type="AlphaFoldDB" id="A0A162UEF7"/>
<dbReference type="GeneID" id="29004199"/>
<dbReference type="RefSeq" id="XP_018293682.1">
    <property type="nucleotide sequence ID" value="XM_018443294.1"/>
</dbReference>
<keyword evidence="3" id="KW-1185">Reference proteome</keyword>